<dbReference type="Pfam" id="PF00015">
    <property type="entry name" value="MCPsignal"/>
    <property type="match status" value="1"/>
</dbReference>
<evidence type="ECO:0000256" key="2">
    <source>
        <dbReference type="ARBA" id="ARBA00029447"/>
    </source>
</evidence>
<dbReference type="InterPro" id="IPR004089">
    <property type="entry name" value="MCPsignal_dom"/>
</dbReference>
<feature type="transmembrane region" description="Helical" evidence="5">
    <location>
        <begin position="12"/>
        <end position="32"/>
    </location>
</feature>
<feature type="domain" description="Methyl-accepting transducer" evidence="6">
    <location>
        <begin position="269"/>
        <end position="498"/>
    </location>
</feature>
<protein>
    <submittedName>
        <fullName evidence="8">Methyl-accepting chemotaxis protein</fullName>
    </submittedName>
</protein>
<dbReference type="SMART" id="SM00304">
    <property type="entry name" value="HAMP"/>
    <property type="match status" value="1"/>
</dbReference>
<reference evidence="8" key="1">
    <citation type="submission" date="2023-09" db="EMBL/GenBank/DDBJ databases">
        <title>Paucibacter sp. APW11 Genome sequencing and assembly.</title>
        <authorList>
            <person name="Kim I."/>
        </authorList>
    </citation>
    <scope>NUCLEOTIDE SEQUENCE</scope>
    <source>
        <strain evidence="8">APW11</strain>
    </source>
</reference>
<dbReference type="PROSITE" id="PS50111">
    <property type="entry name" value="CHEMOTAXIS_TRANSDUC_2"/>
    <property type="match status" value="1"/>
</dbReference>
<keyword evidence="3" id="KW-0807">Transducer</keyword>
<evidence type="ECO:0000259" key="7">
    <source>
        <dbReference type="PROSITE" id="PS50885"/>
    </source>
</evidence>
<dbReference type="Pfam" id="PF00672">
    <property type="entry name" value="HAMP"/>
    <property type="match status" value="1"/>
</dbReference>
<gene>
    <name evidence="8" type="ORF">RQP53_22590</name>
</gene>
<keyword evidence="5" id="KW-0812">Transmembrane</keyword>
<dbReference type="CDD" id="cd06225">
    <property type="entry name" value="HAMP"/>
    <property type="match status" value="1"/>
</dbReference>
<sequence length="518" mass="54643">MSLKSLRIGQRLSLGFAVVIVFLLSMAGLGYYSTQSLSSEMTNLVSHDYQKTQLANRAKAELGDASRGMMSTLIMTNEEQVKKELASVEKLLQSHEKAIADLDKLVDDEAGREALKAMAEVRAKFMPAQASFVKLVAEGDKDQATLKFLFSVRALQLKYLATMDKFVESQNAQMEAAGLAAKSLANKTGVVIALLALGATTASVLIGLIVTRGITRPLRGAVAIARKVASGNLTSTIEVRSADETGQLLQALAEMNASLKQIVGNVRDGTESIAAASSEIASGNLDLSTRTEQQAAALEQTLHSMNELTEAVRKNARNAQQANQLAREASHVAHEGGEVVSRVVSTMGSIDASSKKIVDIISVIDGIAFQTNILALNAAVEAARAGEQGRGFAVVAAEVRSLAQRSASAAKEIKTLIGDSVEKVAQGSQLVQQAGTTMHGVVASVQRMTDIMGEITSASAAQTAGIERVTQTINDMDRSTQQNAALVEQAAAAADSMKTQADSLEQVVSLFTLDAHSA</sequence>
<dbReference type="InterPro" id="IPR051310">
    <property type="entry name" value="MCP_chemotaxis"/>
</dbReference>
<comment type="caution">
    <text evidence="8">The sequence shown here is derived from an EMBL/GenBank/DDBJ whole genome shotgun (WGS) entry which is preliminary data.</text>
</comment>
<evidence type="ECO:0000313" key="8">
    <source>
        <dbReference type="EMBL" id="MDT9002084.1"/>
    </source>
</evidence>
<dbReference type="PANTHER" id="PTHR43531">
    <property type="entry name" value="PROTEIN ICFG"/>
    <property type="match status" value="1"/>
</dbReference>
<dbReference type="SUPFAM" id="SSF58104">
    <property type="entry name" value="Methyl-accepting chemotaxis protein (MCP) signaling domain"/>
    <property type="match status" value="1"/>
</dbReference>
<dbReference type="Proteomes" id="UP001246372">
    <property type="component" value="Unassembled WGS sequence"/>
</dbReference>
<dbReference type="InterPro" id="IPR024478">
    <property type="entry name" value="HlyB_4HB_MCP"/>
</dbReference>
<keyword evidence="1" id="KW-0488">Methylation</keyword>
<dbReference type="SMART" id="SM00283">
    <property type="entry name" value="MA"/>
    <property type="match status" value="1"/>
</dbReference>
<dbReference type="EMBL" id="JAVXZY010000012">
    <property type="protein sequence ID" value="MDT9002084.1"/>
    <property type="molecule type" value="Genomic_DNA"/>
</dbReference>
<dbReference type="CDD" id="cd11386">
    <property type="entry name" value="MCP_signal"/>
    <property type="match status" value="1"/>
</dbReference>
<evidence type="ECO:0000256" key="4">
    <source>
        <dbReference type="SAM" id="Coils"/>
    </source>
</evidence>
<organism evidence="8 9">
    <name type="scientific">Roseateles aquae</name>
    <dbReference type="NCBI Taxonomy" id="3077235"/>
    <lineage>
        <taxon>Bacteria</taxon>
        <taxon>Pseudomonadati</taxon>
        <taxon>Pseudomonadota</taxon>
        <taxon>Betaproteobacteria</taxon>
        <taxon>Burkholderiales</taxon>
        <taxon>Sphaerotilaceae</taxon>
        <taxon>Roseateles</taxon>
    </lineage>
</organism>
<accession>A0ABU3PI09</accession>
<dbReference type="PRINTS" id="PR00260">
    <property type="entry name" value="CHEMTRNSDUCR"/>
</dbReference>
<keyword evidence="9" id="KW-1185">Reference proteome</keyword>
<feature type="coiled-coil region" evidence="4">
    <location>
        <begin position="78"/>
        <end position="108"/>
    </location>
</feature>
<dbReference type="Gene3D" id="1.10.287.950">
    <property type="entry name" value="Methyl-accepting chemotaxis protein"/>
    <property type="match status" value="1"/>
</dbReference>
<dbReference type="Pfam" id="PF12729">
    <property type="entry name" value="4HB_MCP_1"/>
    <property type="match status" value="1"/>
</dbReference>
<dbReference type="PROSITE" id="PS50885">
    <property type="entry name" value="HAMP"/>
    <property type="match status" value="1"/>
</dbReference>
<name>A0ABU3PI09_9BURK</name>
<dbReference type="CDD" id="cd19411">
    <property type="entry name" value="MCP2201-like_sensor"/>
    <property type="match status" value="1"/>
</dbReference>
<evidence type="ECO:0000313" key="9">
    <source>
        <dbReference type="Proteomes" id="UP001246372"/>
    </source>
</evidence>
<feature type="domain" description="HAMP" evidence="7">
    <location>
        <begin position="212"/>
        <end position="264"/>
    </location>
</feature>
<proteinExistence type="inferred from homology"/>
<comment type="similarity">
    <text evidence="2">Belongs to the methyl-accepting chemotaxis (MCP) protein family.</text>
</comment>
<dbReference type="InterPro" id="IPR003660">
    <property type="entry name" value="HAMP_dom"/>
</dbReference>
<keyword evidence="5" id="KW-0472">Membrane</keyword>
<dbReference type="InterPro" id="IPR047347">
    <property type="entry name" value="YvaQ-like_sensor"/>
</dbReference>
<evidence type="ECO:0000256" key="5">
    <source>
        <dbReference type="SAM" id="Phobius"/>
    </source>
</evidence>
<evidence type="ECO:0000256" key="1">
    <source>
        <dbReference type="ARBA" id="ARBA00022481"/>
    </source>
</evidence>
<dbReference type="PANTHER" id="PTHR43531:SF14">
    <property type="entry name" value="METHYL-ACCEPTING CHEMOTAXIS PROTEIN I-RELATED"/>
    <property type="match status" value="1"/>
</dbReference>
<keyword evidence="5" id="KW-1133">Transmembrane helix</keyword>
<dbReference type="RefSeq" id="WP_315652966.1">
    <property type="nucleotide sequence ID" value="NZ_JAVXZY010000012.1"/>
</dbReference>
<evidence type="ECO:0000256" key="3">
    <source>
        <dbReference type="PROSITE-ProRule" id="PRU00284"/>
    </source>
</evidence>
<dbReference type="InterPro" id="IPR004090">
    <property type="entry name" value="Chemotax_Me-accpt_rcpt"/>
</dbReference>
<evidence type="ECO:0000259" key="6">
    <source>
        <dbReference type="PROSITE" id="PS50111"/>
    </source>
</evidence>
<keyword evidence="4" id="KW-0175">Coiled coil</keyword>
<feature type="transmembrane region" description="Helical" evidence="5">
    <location>
        <begin position="190"/>
        <end position="210"/>
    </location>
</feature>